<dbReference type="RefSeq" id="WP_121099048.1">
    <property type="nucleotide sequence ID" value="NZ_RBII01000001.1"/>
</dbReference>
<dbReference type="InParanoid" id="A0A420WK26"/>
<evidence type="ECO:0000313" key="4">
    <source>
        <dbReference type="Proteomes" id="UP000282211"/>
    </source>
</evidence>
<dbReference type="InterPro" id="IPR002347">
    <property type="entry name" value="SDR_fam"/>
</dbReference>
<evidence type="ECO:0000256" key="1">
    <source>
        <dbReference type="ARBA" id="ARBA00006484"/>
    </source>
</evidence>
<comment type="caution">
    <text evidence="3">The sequence shown here is derived from an EMBL/GenBank/DDBJ whole genome shotgun (WGS) entry which is preliminary data.</text>
</comment>
<dbReference type="Pfam" id="PF00106">
    <property type="entry name" value="adh_short"/>
    <property type="match status" value="1"/>
</dbReference>
<dbReference type="OrthoDB" id="9790785at2"/>
<dbReference type="SUPFAM" id="SSF51735">
    <property type="entry name" value="NAD(P)-binding Rossmann-fold domains"/>
    <property type="match status" value="1"/>
</dbReference>
<dbReference type="AlphaFoldDB" id="A0A420WK26"/>
<dbReference type="PROSITE" id="PS00061">
    <property type="entry name" value="ADH_SHORT"/>
    <property type="match status" value="1"/>
</dbReference>
<dbReference type="GO" id="GO:0016020">
    <property type="term" value="C:membrane"/>
    <property type="evidence" value="ECO:0007669"/>
    <property type="project" value="TreeGrafter"/>
</dbReference>
<keyword evidence="2" id="KW-0560">Oxidoreductase</keyword>
<dbReference type="InterPro" id="IPR020904">
    <property type="entry name" value="Sc_DH/Rdtase_CS"/>
</dbReference>
<dbReference type="PANTHER" id="PTHR44196:SF4">
    <property type="entry name" value="SHORT CHAIN DEHYDROGENASE"/>
    <property type="match status" value="1"/>
</dbReference>
<dbReference type="PRINTS" id="PR00081">
    <property type="entry name" value="GDHRDH"/>
</dbReference>
<evidence type="ECO:0000256" key="2">
    <source>
        <dbReference type="ARBA" id="ARBA00023002"/>
    </source>
</evidence>
<dbReference type="Gene3D" id="3.40.50.720">
    <property type="entry name" value="NAD(P)-binding Rossmann-like Domain"/>
    <property type="match status" value="1"/>
</dbReference>
<keyword evidence="4" id="KW-1185">Reference proteome</keyword>
<organism evidence="3 4">
    <name type="scientific">Litorimonas taeanensis</name>
    <dbReference type="NCBI Taxonomy" id="568099"/>
    <lineage>
        <taxon>Bacteria</taxon>
        <taxon>Pseudomonadati</taxon>
        <taxon>Pseudomonadota</taxon>
        <taxon>Alphaproteobacteria</taxon>
        <taxon>Maricaulales</taxon>
        <taxon>Robiginitomaculaceae</taxon>
    </lineage>
</organism>
<dbReference type="FunCoup" id="A0A420WK26">
    <property type="interactions" value="70"/>
</dbReference>
<dbReference type="Proteomes" id="UP000282211">
    <property type="component" value="Unassembled WGS sequence"/>
</dbReference>
<dbReference type="PANTHER" id="PTHR44196">
    <property type="entry name" value="DEHYDROGENASE/REDUCTASE SDR FAMILY MEMBER 7B"/>
    <property type="match status" value="1"/>
</dbReference>
<protein>
    <submittedName>
        <fullName evidence="3">NAD(P)-dependent dehydrogenase (Short-subunit alcohol dehydrogenase family)</fullName>
    </submittedName>
</protein>
<dbReference type="InterPro" id="IPR036291">
    <property type="entry name" value="NAD(P)-bd_dom_sf"/>
</dbReference>
<gene>
    <name evidence="3" type="ORF">DES40_0568</name>
</gene>
<reference evidence="3 4" key="1">
    <citation type="submission" date="2018-10" db="EMBL/GenBank/DDBJ databases">
        <title>Genomic Encyclopedia of Type Strains, Phase IV (KMG-IV): sequencing the most valuable type-strain genomes for metagenomic binning, comparative biology and taxonomic classification.</title>
        <authorList>
            <person name="Goeker M."/>
        </authorList>
    </citation>
    <scope>NUCLEOTIDE SEQUENCE [LARGE SCALE GENOMIC DNA]</scope>
    <source>
        <strain evidence="3 4">DSM 22008</strain>
    </source>
</reference>
<name>A0A420WK26_9PROT</name>
<proteinExistence type="inferred from homology"/>
<evidence type="ECO:0000313" key="3">
    <source>
        <dbReference type="EMBL" id="RKQ71255.1"/>
    </source>
</evidence>
<accession>A0A420WK26</accession>
<sequence length="238" mass="25348">MSKALNGRVTLVTGASRGIGYAASLALAEAGSDIIALARTQGGLEALDDAIKEKGQSCTIVPMDLNQAEGIDRLGAIINERWGKLDGLLANAGMLGDITPIPHLEPKTWDKLVSVNLTANYRLIRSLDPLLRASDAGRALFLTSGVANSRRAYWGAYAATKAGLEALVQCYAKETEVTNLKVNLLNPGATRTAMRAKAMPGEDPQTLPNPSDIAPLIVKMLSPTYAETDQIISYRDTL</sequence>
<dbReference type="GO" id="GO:0016491">
    <property type="term" value="F:oxidoreductase activity"/>
    <property type="evidence" value="ECO:0007669"/>
    <property type="project" value="UniProtKB-KW"/>
</dbReference>
<comment type="similarity">
    <text evidence="1">Belongs to the short-chain dehydrogenases/reductases (SDR) family.</text>
</comment>
<dbReference type="EMBL" id="RBII01000001">
    <property type="protein sequence ID" value="RKQ71255.1"/>
    <property type="molecule type" value="Genomic_DNA"/>
</dbReference>